<dbReference type="RefSeq" id="WP_014808506.1">
    <property type="nucleotide sequence ID" value="NC_018025.1"/>
</dbReference>
<reference evidence="6" key="1">
    <citation type="submission" date="2012-06" db="EMBL/GenBank/DDBJ databases">
        <title>Complete sequence of chromosome of Desulfomonile tiedjei DSM 6799.</title>
        <authorList>
            <person name="Lucas S."/>
            <person name="Copeland A."/>
            <person name="Lapidus A."/>
            <person name="Glavina del Rio T."/>
            <person name="Dalin E."/>
            <person name="Tice H."/>
            <person name="Bruce D."/>
            <person name="Goodwin L."/>
            <person name="Pitluck S."/>
            <person name="Peters L."/>
            <person name="Ovchinnikova G."/>
            <person name="Zeytun A."/>
            <person name="Lu M."/>
            <person name="Kyrpides N."/>
            <person name="Mavromatis K."/>
            <person name="Ivanova N."/>
            <person name="Brettin T."/>
            <person name="Detter J.C."/>
            <person name="Han C."/>
            <person name="Larimer F."/>
            <person name="Land M."/>
            <person name="Hauser L."/>
            <person name="Markowitz V."/>
            <person name="Cheng J.-F."/>
            <person name="Hugenholtz P."/>
            <person name="Woyke T."/>
            <person name="Wu D."/>
            <person name="Spring S."/>
            <person name="Schroeder M."/>
            <person name="Brambilla E."/>
            <person name="Klenk H.-P."/>
            <person name="Eisen J.A."/>
        </authorList>
    </citation>
    <scope>NUCLEOTIDE SEQUENCE [LARGE SCALE GENOMIC DNA]</scope>
    <source>
        <strain evidence="6">ATCC 49306 / DSM 6799 / DCB-1</strain>
    </source>
</reference>
<dbReference type="GO" id="GO:0016594">
    <property type="term" value="F:glycine binding"/>
    <property type="evidence" value="ECO:0007669"/>
    <property type="project" value="TreeGrafter"/>
</dbReference>
<dbReference type="InterPro" id="IPR029063">
    <property type="entry name" value="SAM-dependent_MTases_sf"/>
</dbReference>
<accession>I4C1A9</accession>
<dbReference type="KEGG" id="dti:Desti_0623"/>
<protein>
    <submittedName>
        <fullName evidence="5">Methyltransferase family protein</fullName>
    </submittedName>
</protein>
<dbReference type="AlphaFoldDB" id="I4C1A9"/>
<dbReference type="STRING" id="706587.Desti_0623"/>
<dbReference type="InterPro" id="IPR041698">
    <property type="entry name" value="Methyltransf_25"/>
</dbReference>
<dbReference type="CDD" id="cd02440">
    <property type="entry name" value="AdoMet_MTases"/>
    <property type="match status" value="1"/>
</dbReference>
<dbReference type="Pfam" id="PF13649">
    <property type="entry name" value="Methyltransf_25"/>
    <property type="match status" value="1"/>
</dbReference>
<organism evidence="5 6">
    <name type="scientific">Desulfomonile tiedjei (strain ATCC 49306 / DSM 6799 / DCB-1)</name>
    <dbReference type="NCBI Taxonomy" id="706587"/>
    <lineage>
        <taxon>Bacteria</taxon>
        <taxon>Pseudomonadati</taxon>
        <taxon>Thermodesulfobacteriota</taxon>
        <taxon>Desulfomonilia</taxon>
        <taxon>Desulfomonilales</taxon>
        <taxon>Desulfomonilaceae</taxon>
        <taxon>Desulfomonile</taxon>
    </lineage>
</organism>
<dbReference type="OrthoDB" id="9808140at2"/>
<dbReference type="Gene3D" id="3.40.50.150">
    <property type="entry name" value="Vaccinia Virus protein VP39"/>
    <property type="match status" value="1"/>
</dbReference>
<evidence type="ECO:0000313" key="6">
    <source>
        <dbReference type="Proteomes" id="UP000006055"/>
    </source>
</evidence>
<dbReference type="EMBL" id="CP003360">
    <property type="protein sequence ID" value="AFM23350.1"/>
    <property type="molecule type" value="Genomic_DNA"/>
</dbReference>
<proteinExistence type="predicted"/>
<dbReference type="GO" id="GO:0005829">
    <property type="term" value="C:cytosol"/>
    <property type="evidence" value="ECO:0007669"/>
    <property type="project" value="TreeGrafter"/>
</dbReference>
<sequence>MESDPYENLADHYDWMTQKDLEREEFFRQLFKDHRICDVLDCACGTGMDLMMFHSFGCNVMGSDLSDAMLIRARKNLSEAGREIPVRKVDFRKLEKSYTAQFDAVVCLSNAINEVLDEEGLRRALRSMKAVLRPGGILVFDQGQSDAMMKNPPKFDPVINNRDFSRLFVLEYSGNLMKVNIFDFVHTEENSTFYAASVNVAIRLKDDWDRLLSKTGFNNVECFGDFKFSTYDKESSRRLIAIAQK</sequence>
<keyword evidence="1 5" id="KW-0489">Methyltransferase</keyword>
<dbReference type="GO" id="GO:0051289">
    <property type="term" value="P:protein homotetramerization"/>
    <property type="evidence" value="ECO:0007669"/>
    <property type="project" value="TreeGrafter"/>
</dbReference>
<dbReference type="GO" id="GO:0046498">
    <property type="term" value="P:S-adenosylhomocysteine metabolic process"/>
    <property type="evidence" value="ECO:0007669"/>
    <property type="project" value="TreeGrafter"/>
</dbReference>
<name>I4C1A9_DESTA</name>
<dbReference type="GO" id="GO:1901052">
    <property type="term" value="P:sarcosine metabolic process"/>
    <property type="evidence" value="ECO:0007669"/>
    <property type="project" value="TreeGrafter"/>
</dbReference>
<keyword evidence="3" id="KW-0949">S-adenosyl-L-methionine</keyword>
<dbReference type="HOGENOM" id="CLU_069129_8_2_7"/>
<evidence type="ECO:0000256" key="1">
    <source>
        <dbReference type="ARBA" id="ARBA00022603"/>
    </source>
</evidence>
<dbReference type="SUPFAM" id="SSF53335">
    <property type="entry name" value="S-adenosyl-L-methionine-dependent methyltransferases"/>
    <property type="match status" value="1"/>
</dbReference>
<evidence type="ECO:0000256" key="2">
    <source>
        <dbReference type="ARBA" id="ARBA00022679"/>
    </source>
</evidence>
<gene>
    <name evidence="5" type="ordered locus">Desti_0623</name>
</gene>
<dbReference type="PANTHER" id="PTHR16458:SF2">
    <property type="entry name" value="GLYCINE N-METHYLTRANSFERASE"/>
    <property type="match status" value="1"/>
</dbReference>
<keyword evidence="2 5" id="KW-0808">Transferase</keyword>
<dbReference type="GO" id="GO:0042802">
    <property type="term" value="F:identical protein binding"/>
    <property type="evidence" value="ECO:0007669"/>
    <property type="project" value="TreeGrafter"/>
</dbReference>
<dbReference type="GO" id="GO:0046500">
    <property type="term" value="P:S-adenosylmethionine metabolic process"/>
    <property type="evidence" value="ECO:0007669"/>
    <property type="project" value="TreeGrafter"/>
</dbReference>
<keyword evidence="6" id="KW-1185">Reference proteome</keyword>
<dbReference type="GO" id="GO:0032259">
    <property type="term" value="P:methylation"/>
    <property type="evidence" value="ECO:0007669"/>
    <property type="project" value="UniProtKB-KW"/>
</dbReference>
<feature type="domain" description="Methyltransferase" evidence="4">
    <location>
        <begin position="39"/>
        <end position="136"/>
    </location>
</feature>
<evidence type="ECO:0000256" key="3">
    <source>
        <dbReference type="ARBA" id="ARBA00022691"/>
    </source>
</evidence>
<dbReference type="eggNOG" id="COG2226">
    <property type="taxonomic scope" value="Bacteria"/>
</dbReference>
<dbReference type="Proteomes" id="UP000006055">
    <property type="component" value="Chromosome"/>
</dbReference>
<dbReference type="GO" id="GO:0006111">
    <property type="term" value="P:regulation of gluconeogenesis"/>
    <property type="evidence" value="ECO:0007669"/>
    <property type="project" value="TreeGrafter"/>
</dbReference>
<evidence type="ECO:0000313" key="5">
    <source>
        <dbReference type="EMBL" id="AFM23350.1"/>
    </source>
</evidence>
<evidence type="ECO:0000259" key="4">
    <source>
        <dbReference type="Pfam" id="PF13649"/>
    </source>
</evidence>
<dbReference type="GO" id="GO:1904047">
    <property type="term" value="F:S-adenosyl-L-methionine binding"/>
    <property type="evidence" value="ECO:0007669"/>
    <property type="project" value="TreeGrafter"/>
</dbReference>
<dbReference type="GO" id="GO:0017174">
    <property type="term" value="F:glycine N-methyltransferase activity"/>
    <property type="evidence" value="ECO:0007669"/>
    <property type="project" value="InterPro"/>
</dbReference>
<dbReference type="Gene3D" id="2.20.25.110">
    <property type="entry name" value="S-adenosyl-L-methionine-dependent methyltransferases"/>
    <property type="match status" value="1"/>
</dbReference>
<dbReference type="InterPro" id="IPR014369">
    <property type="entry name" value="Gly/Sar_N_MeTrfase"/>
</dbReference>
<dbReference type="PANTHER" id="PTHR16458">
    <property type="entry name" value="GLYCINE N-METHYLTRANSFERASE"/>
    <property type="match status" value="1"/>
</dbReference>
<dbReference type="GO" id="GO:0006730">
    <property type="term" value="P:one-carbon metabolic process"/>
    <property type="evidence" value="ECO:0007669"/>
    <property type="project" value="TreeGrafter"/>
</dbReference>